<keyword evidence="1" id="KW-1133">Transmembrane helix</keyword>
<dbReference type="EMBL" id="JAQZAO010000002">
    <property type="protein sequence ID" value="MDD7964998.1"/>
    <property type="molecule type" value="Genomic_DNA"/>
</dbReference>
<gene>
    <name evidence="2" type="ORF">PGB27_06495</name>
</gene>
<keyword evidence="3" id="KW-1185">Reference proteome</keyword>
<feature type="transmembrane region" description="Helical" evidence="1">
    <location>
        <begin position="135"/>
        <end position="157"/>
    </location>
</feature>
<keyword evidence="1" id="KW-0812">Transmembrane</keyword>
<dbReference type="Proteomes" id="UP001300763">
    <property type="component" value="Unassembled WGS sequence"/>
</dbReference>
<evidence type="ECO:0000313" key="3">
    <source>
        <dbReference type="Proteomes" id="UP001300763"/>
    </source>
</evidence>
<comment type="caution">
    <text evidence="2">The sequence shown here is derived from an EMBL/GenBank/DDBJ whole genome shotgun (WGS) entry which is preliminary data.</text>
</comment>
<proteinExistence type="predicted"/>
<keyword evidence="1" id="KW-0472">Membrane</keyword>
<sequence length="188" mass="20962">MSGREVVVHLTRPEDLVTVDPAGLYDDPDARSVPGAEEIVDELLARGRPGRHDRVVVTLPPATAGPDPAATAAHLQTVLRRWCVRRNERGEREGAVLWRQGLNSLRPGIPLFLIGLLFSTGFLEPDVPAFLQDVLGNGVFLVIAWVGLWYPLDLFFFARLPLRREHRVLDALLAMPVEVRVREVAPRE</sequence>
<accession>A0ABT5STB3</accession>
<protein>
    <submittedName>
        <fullName evidence="2">Uncharacterized protein</fullName>
    </submittedName>
</protein>
<dbReference type="RefSeq" id="WP_274199521.1">
    <property type="nucleotide sequence ID" value="NZ_JAQZAO010000002.1"/>
</dbReference>
<organism evidence="2 3">
    <name type="scientific">Actinomycetospora lemnae</name>
    <dbReference type="NCBI Taxonomy" id="3019891"/>
    <lineage>
        <taxon>Bacteria</taxon>
        <taxon>Bacillati</taxon>
        <taxon>Actinomycetota</taxon>
        <taxon>Actinomycetes</taxon>
        <taxon>Pseudonocardiales</taxon>
        <taxon>Pseudonocardiaceae</taxon>
        <taxon>Actinomycetospora</taxon>
    </lineage>
</organism>
<feature type="transmembrane region" description="Helical" evidence="1">
    <location>
        <begin position="105"/>
        <end position="123"/>
    </location>
</feature>
<evidence type="ECO:0000256" key="1">
    <source>
        <dbReference type="SAM" id="Phobius"/>
    </source>
</evidence>
<reference evidence="2 3" key="1">
    <citation type="submission" date="2023-02" db="EMBL/GenBank/DDBJ databases">
        <title>Genome sequencing required for Actinomycetospora new species description.</title>
        <authorList>
            <person name="Saimee Y."/>
            <person name="Duangmal K."/>
        </authorList>
    </citation>
    <scope>NUCLEOTIDE SEQUENCE [LARGE SCALE GENOMIC DNA]</scope>
    <source>
        <strain evidence="2 3">DW7H6</strain>
    </source>
</reference>
<evidence type="ECO:0000313" key="2">
    <source>
        <dbReference type="EMBL" id="MDD7964998.1"/>
    </source>
</evidence>
<name>A0ABT5STB3_9PSEU</name>